<evidence type="ECO:0000259" key="9">
    <source>
        <dbReference type="Pfam" id="PF01225"/>
    </source>
</evidence>
<comment type="caution">
    <text evidence="12">The sequence shown here is derived from an EMBL/GenBank/DDBJ whole genome shotgun (WGS) entry which is preliminary data.</text>
</comment>
<dbReference type="Gene3D" id="3.40.1190.10">
    <property type="entry name" value="Mur-like, catalytic domain"/>
    <property type="match status" value="1"/>
</dbReference>
<dbReference type="InterPro" id="IPR050061">
    <property type="entry name" value="MurCDEF_pg_biosynth"/>
</dbReference>
<reference evidence="12 13" key="1">
    <citation type="submission" date="2020-02" db="EMBL/GenBank/DDBJ databases">
        <title>Out from the shadows clarifying the taxonomy of the family Cryomorphaceae and related taxa by utilizing the GTDB taxonomic framework.</title>
        <authorList>
            <person name="Bowman J.P."/>
        </authorList>
    </citation>
    <scope>NUCLEOTIDE SEQUENCE [LARGE SCALE GENOMIC DNA]</scope>
    <source>
        <strain evidence="12 13">QSSC 1-22</strain>
    </source>
</reference>
<evidence type="ECO:0000313" key="12">
    <source>
        <dbReference type="EMBL" id="NEN24855.1"/>
    </source>
</evidence>
<dbReference type="SUPFAM" id="SSF51984">
    <property type="entry name" value="MurCD N-terminal domain"/>
    <property type="match status" value="1"/>
</dbReference>
<dbReference type="Pfam" id="PF02875">
    <property type="entry name" value="Mur_ligase_C"/>
    <property type="match status" value="1"/>
</dbReference>
<feature type="domain" description="Mur ligase central" evidence="11">
    <location>
        <begin position="108"/>
        <end position="283"/>
    </location>
</feature>
<dbReference type="GO" id="GO:0016881">
    <property type="term" value="F:acid-amino acid ligase activity"/>
    <property type="evidence" value="ECO:0007669"/>
    <property type="project" value="InterPro"/>
</dbReference>
<keyword evidence="2" id="KW-0132">Cell division</keyword>
<gene>
    <name evidence="12" type="ORF">G3O08_15235</name>
</gene>
<evidence type="ECO:0000313" key="13">
    <source>
        <dbReference type="Proteomes" id="UP000486602"/>
    </source>
</evidence>
<dbReference type="GO" id="GO:0005524">
    <property type="term" value="F:ATP binding"/>
    <property type="evidence" value="ECO:0007669"/>
    <property type="project" value="UniProtKB-KW"/>
</dbReference>
<evidence type="ECO:0000256" key="8">
    <source>
        <dbReference type="ARBA" id="ARBA00023316"/>
    </source>
</evidence>
<keyword evidence="8" id="KW-0961">Cell wall biogenesis/degradation</keyword>
<dbReference type="SUPFAM" id="SSF53623">
    <property type="entry name" value="MurD-like peptide ligases, catalytic domain"/>
    <property type="match status" value="1"/>
</dbReference>
<dbReference type="PANTHER" id="PTHR43445:SF3">
    <property type="entry name" value="UDP-N-ACETYLMURAMATE--L-ALANINE LIGASE"/>
    <property type="match status" value="1"/>
</dbReference>
<dbReference type="GO" id="GO:0071555">
    <property type="term" value="P:cell wall organization"/>
    <property type="evidence" value="ECO:0007669"/>
    <property type="project" value="UniProtKB-KW"/>
</dbReference>
<evidence type="ECO:0000256" key="4">
    <source>
        <dbReference type="ARBA" id="ARBA00022840"/>
    </source>
</evidence>
<keyword evidence="6" id="KW-0573">Peptidoglycan synthesis</keyword>
<dbReference type="GO" id="GO:0009252">
    <property type="term" value="P:peptidoglycan biosynthetic process"/>
    <property type="evidence" value="ECO:0007669"/>
    <property type="project" value="UniProtKB-KW"/>
</dbReference>
<dbReference type="EMBL" id="JAAGVY010000034">
    <property type="protein sequence ID" value="NEN24855.1"/>
    <property type="molecule type" value="Genomic_DNA"/>
</dbReference>
<keyword evidence="7" id="KW-0131">Cell cycle</keyword>
<dbReference type="InterPro" id="IPR013221">
    <property type="entry name" value="Mur_ligase_cen"/>
</dbReference>
<proteinExistence type="predicted"/>
<keyword evidence="1" id="KW-0436">Ligase</keyword>
<dbReference type="SUPFAM" id="SSF53244">
    <property type="entry name" value="MurD-like peptide ligases, peptide-binding domain"/>
    <property type="match status" value="1"/>
</dbReference>
<dbReference type="InterPro" id="IPR036565">
    <property type="entry name" value="Mur-like_cat_sf"/>
</dbReference>
<dbReference type="InterPro" id="IPR036615">
    <property type="entry name" value="Mur_ligase_C_dom_sf"/>
</dbReference>
<dbReference type="AlphaFoldDB" id="A0A7K3WW73"/>
<dbReference type="InterPro" id="IPR000713">
    <property type="entry name" value="Mur_ligase_N"/>
</dbReference>
<keyword evidence="3" id="KW-0547">Nucleotide-binding</keyword>
<evidence type="ECO:0000259" key="10">
    <source>
        <dbReference type="Pfam" id="PF02875"/>
    </source>
</evidence>
<protein>
    <submittedName>
        <fullName evidence="12">Peptidoglycan synthetase</fullName>
    </submittedName>
</protein>
<dbReference type="Pfam" id="PF08245">
    <property type="entry name" value="Mur_ligase_M"/>
    <property type="match status" value="1"/>
</dbReference>
<dbReference type="RefSeq" id="WP_163286250.1">
    <property type="nucleotide sequence ID" value="NZ_JAAGVY010000034.1"/>
</dbReference>
<sequence>MKIHFIAIGGSAMHNLAIALSRKGITVTGSDDEIFEPSKSRLSKQGILPENTGWNPARITSDLDAIVLGMHARADNPELARAREMGIEIFSYPEYVYRQTENKTRVVIGGSHGKTTITSMLLHVLKQVEKNTDYLVGAQLEGYDCMVKLSKDAEIAVIEGDEYLSSPIDRRPKFHLYKPHIALITGIAWDHINVFPTWENYVEQFEKFIAVIEPNGYLIYYKGDEVLAKLAHAARADIKCIGYDTHPHRIENGKTILLTPSGEYPLEVFGDHNLQNISGAAVVLRLLQLSDKDIFTALQSFSGASKRLEKVGEKGDFLFYKDFAHAPSKLKATTSALKMQYPEKELIACMELHTFSSLNKKFLPLYKGAMEKADRALVYFSPEVVAHKKLDVLSANDVKNAFGTANVEVFTDSAKLLETLRVISWKGKTLLMMSSGNFDGIDFAELNKEIIAGL</sequence>
<dbReference type="InterPro" id="IPR004101">
    <property type="entry name" value="Mur_ligase_C"/>
</dbReference>
<feature type="domain" description="Mur ligase N-terminal catalytic" evidence="9">
    <location>
        <begin position="2"/>
        <end position="96"/>
    </location>
</feature>
<name>A0A7K3WW73_9FLAO</name>
<feature type="domain" description="Mur ligase C-terminal" evidence="10">
    <location>
        <begin position="307"/>
        <end position="436"/>
    </location>
</feature>
<keyword evidence="5" id="KW-0133">Cell shape</keyword>
<evidence type="ECO:0000256" key="3">
    <source>
        <dbReference type="ARBA" id="ARBA00022741"/>
    </source>
</evidence>
<evidence type="ECO:0000256" key="2">
    <source>
        <dbReference type="ARBA" id="ARBA00022618"/>
    </source>
</evidence>
<dbReference type="Proteomes" id="UP000486602">
    <property type="component" value="Unassembled WGS sequence"/>
</dbReference>
<dbReference type="GO" id="GO:0008360">
    <property type="term" value="P:regulation of cell shape"/>
    <property type="evidence" value="ECO:0007669"/>
    <property type="project" value="UniProtKB-KW"/>
</dbReference>
<evidence type="ECO:0000256" key="5">
    <source>
        <dbReference type="ARBA" id="ARBA00022960"/>
    </source>
</evidence>
<dbReference type="GO" id="GO:0051301">
    <property type="term" value="P:cell division"/>
    <property type="evidence" value="ECO:0007669"/>
    <property type="project" value="UniProtKB-KW"/>
</dbReference>
<organism evidence="12 13">
    <name type="scientific">Cryomorpha ignava</name>
    <dbReference type="NCBI Taxonomy" id="101383"/>
    <lineage>
        <taxon>Bacteria</taxon>
        <taxon>Pseudomonadati</taxon>
        <taxon>Bacteroidota</taxon>
        <taxon>Flavobacteriia</taxon>
        <taxon>Flavobacteriales</taxon>
        <taxon>Cryomorphaceae</taxon>
        <taxon>Cryomorpha</taxon>
    </lineage>
</organism>
<dbReference type="Gene3D" id="3.90.190.20">
    <property type="entry name" value="Mur ligase, C-terminal domain"/>
    <property type="match status" value="1"/>
</dbReference>
<evidence type="ECO:0000256" key="7">
    <source>
        <dbReference type="ARBA" id="ARBA00023306"/>
    </source>
</evidence>
<dbReference type="Pfam" id="PF01225">
    <property type="entry name" value="Mur_ligase"/>
    <property type="match status" value="1"/>
</dbReference>
<keyword evidence="4" id="KW-0067">ATP-binding</keyword>
<accession>A0A7K3WW73</accession>
<keyword evidence="13" id="KW-1185">Reference proteome</keyword>
<evidence type="ECO:0000256" key="1">
    <source>
        <dbReference type="ARBA" id="ARBA00022598"/>
    </source>
</evidence>
<dbReference type="PANTHER" id="PTHR43445">
    <property type="entry name" value="UDP-N-ACETYLMURAMATE--L-ALANINE LIGASE-RELATED"/>
    <property type="match status" value="1"/>
</dbReference>
<evidence type="ECO:0000256" key="6">
    <source>
        <dbReference type="ARBA" id="ARBA00022984"/>
    </source>
</evidence>
<evidence type="ECO:0000259" key="11">
    <source>
        <dbReference type="Pfam" id="PF08245"/>
    </source>
</evidence>
<dbReference type="Gene3D" id="3.40.50.720">
    <property type="entry name" value="NAD(P)-binding Rossmann-like Domain"/>
    <property type="match status" value="1"/>
</dbReference>